<feature type="domain" description="ABC transmembrane type-1" evidence="8">
    <location>
        <begin position="20"/>
        <end position="213"/>
    </location>
</feature>
<evidence type="ECO:0000256" key="2">
    <source>
        <dbReference type="ARBA" id="ARBA00022448"/>
    </source>
</evidence>
<dbReference type="EMBL" id="CP013655">
    <property type="protein sequence ID" value="ALS36113.1"/>
    <property type="molecule type" value="Genomic_DNA"/>
</dbReference>
<gene>
    <name evidence="9" type="ORF">ATZ35_02730</name>
</gene>
<accession>A0A0U2XBH8</accession>
<evidence type="ECO:0000313" key="9">
    <source>
        <dbReference type="EMBL" id="ALS36113.1"/>
    </source>
</evidence>
<feature type="transmembrane region" description="Helical" evidence="7">
    <location>
        <begin position="153"/>
        <end position="175"/>
    </location>
</feature>
<keyword evidence="2 7" id="KW-0813">Transport</keyword>
<dbReference type="SUPFAM" id="SSF161098">
    <property type="entry name" value="MetI-like"/>
    <property type="match status" value="1"/>
</dbReference>
<reference evidence="10" key="1">
    <citation type="submission" date="2015-12" db="EMBL/GenBank/DDBJ databases">
        <authorList>
            <person name="Lauer A."/>
            <person name="Humrighouse B."/>
            <person name="Loparev V."/>
            <person name="Shewmaker P.L."/>
            <person name="Whitney A.M."/>
            <person name="McLaughlin R.W."/>
        </authorList>
    </citation>
    <scope>NUCLEOTIDE SEQUENCE [LARGE SCALE GENOMIC DNA]</scope>
    <source>
        <strain evidence="10">LMG 26678</strain>
    </source>
</reference>
<dbReference type="GO" id="GO:0048473">
    <property type="term" value="P:D-methionine transmembrane transport"/>
    <property type="evidence" value="ECO:0007669"/>
    <property type="project" value="TreeGrafter"/>
</dbReference>
<organism evidence="9 10">
    <name type="scientific">Enterococcus rotai</name>
    <dbReference type="NCBI Taxonomy" id="118060"/>
    <lineage>
        <taxon>Bacteria</taxon>
        <taxon>Bacillati</taxon>
        <taxon>Bacillota</taxon>
        <taxon>Bacilli</taxon>
        <taxon>Lactobacillales</taxon>
        <taxon>Enterococcaceae</taxon>
        <taxon>Enterococcus</taxon>
    </lineage>
</organism>
<dbReference type="Pfam" id="PF00528">
    <property type="entry name" value="BPD_transp_1"/>
    <property type="match status" value="1"/>
</dbReference>
<name>A0A0U2XBH8_9ENTE</name>
<feature type="transmembrane region" description="Helical" evidence="7">
    <location>
        <begin position="89"/>
        <end position="112"/>
    </location>
</feature>
<dbReference type="STRING" id="118060.ATZ35_02730"/>
<proteinExistence type="inferred from homology"/>
<sequence>MMTEYIDKISYYLPELSKALTESGIMILISIIAAICIGLPLGTFVYLTKKIPTKTNRWVGILLNGYINIVRSFPFLLFVVALIPFTRLVLGTAFGTYAAALPLSFVAVALYARLVEQVLLEIPNDILELAQSLGSTKLQLIFRFLYVEARSGLVLALTSVVISMVSYSTVMGVIGGGGIGDFALRYGYQRYEYSVMYTAIVLMIFFVSFIQISGSALAKKINKK</sequence>
<dbReference type="PANTHER" id="PTHR30450">
    <property type="entry name" value="ABC TRANSPORTER PERMEASE"/>
    <property type="match status" value="1"/>
</dbReference>
<dbReference type="KEGG" id="erx:ATZ35_02730"/>
<evidence type="ECO:0000256" key="6">
    <source>
        <dbReference type="ARBA" id="ARBA00023136"/>
    </source>
</evidence>
<evidence type="ECO:0000256" key="5">
    <source>
        <dbReference type="ARBA" id="ARBA00022989"/>
    </source>
</evidence>
<feature type="transmembrane region" description="Helical" evidence="7">
    <location>
        <begin position="25"/>
        <end position="47"/>
    </location>
</feature>
<keyword evidence="5 7" id="KW-1133">Transmembrane helix</keyword>
<keyword evidence="9" id="KW-0067">ATP-binding</keyword>
<keyword evidence="6 7" id="KW-0472">Membrane</keyword>
<keyword evidence="3" id="KW-1003">Cell membrane</keyword>
<dbReference type="InterPro" id="IPR000515">
    <property type="entry name" value="MetI-like"/>
</dbReference>
<dbReference type="AlphaFoldDB" id="A0A0U2XBH8"/>
<feature type="transmembrane region" description="Helical" evidence="7">
    <location>
        <begin position="195"/>
        <end position="218"/>
    </location>
</feature>
<keyword evidence="10" id="KW-1185">Reference proteome</keyword>
<dbReference type="GO" id="GO:0005886">
    <property type="term" value="C:plasma membrane"/>
    <property type="evidence" value="ECO:0007669"/>
    <property type="project" value="UniProtKB-SubCell"/>
</dbReference>
<dbReference type="Proteomes" id="UP000067523">
    <property type="component" value="Chromosome"/>
</dbReference>
<comment type="subcellular location">
    <subcellularLocation>
        <location evidence="1 7">Cell membrane</location>
        <topology evidence="1 7">Multi-pass membrane protein</topology>
    </subcellularLocation>
</comment>
<evidence type="ECO:0000256" key="3">
    <source>
        <dbReference type="ARBA" id="ARBA00022475"/>
    </source>
</evidence>
<dbReference type="PROSITE" id="PS50928">
    <property type="entry name" value="ABC_TM1"/>
    <property type="match status" value="1"/>
</dbReference>
<feature type="transmembrane region" description="Helical" evidence="7">
    <location>
        <begin position="59"/>
        <end position="83"/>
    </location>
</feature>
<dbReference type="Gene3D" id="1.10.3720.10">
    <property type="entry name" value="MetI-like"/>
    <property type="match status" value="1"/>
</dbReference>
<dbReference type="CDD" id="cd06261">
    <property type="entry name" value="TM_PBP2"/>
    <property type="match status" value="1"/>
</dbReference>
<keyword evidence="4 7" id="KW-0812">Transmembrane</keyword>
<evidence type="ECO:0000256" key="7">
    <source>
        <dbReference type="RuleBase" id="RU363032"/>
    </source>
</evidence>
<dbReference type="RefSeq" id="WP_208929419.1">
    <property type="nucleotide sequence ID" value="NZ_CP013655.1"/>
</dbReference>
<keyword evidence="9" id="KW-0547">Nucleotide-binding</keyword>
<protein>
    <submittedName>
        <fullName evidence="9">Methionine ABC transporter ATP-binding protein</fullName>
    </submittedName>
</protein>
<dbReference type="InterPro" id="IPR035906">
    <property type="entry name" value="MetI-like_sf"/>
</dbReference>
<evidence type="ECO:0000313" key="10">
    <source>
        <dbReference type="Proteomes" id="UP000067523"/>
    </source>
</evidence>
<evidence type="ECO:0000256" key="1">
    <source>
        <dbReference type="ARBA" id="ARBA00004651"/>
    </source>
</evidence>
<dbReference type="PANTHER" id="PTHR30450:SF1">
    <property type="entry name" value="D-METHIONINE TRANSPORT SYSTEM PERMEASE PROTEIN METI-RELATED"/>
    <property type="match status" value="1"/>
</dbReference>
<evidence type="ECO:0000256" key="4">
    <source>
        <dbReference type="ARBA" id="ARBA00022692"/>
    </source>
</evidence>
<evidence type="ECO:0000259" key="8">
    <source>
        <dbReference type="PROSITE" id="PS50928"/>
    </source>
</evidence>
<dbReference type="GO" id="GO:0005524">
    <property type="term" value="F:ATP binding"/>
    <property type="evidence" value="ECO:0007669"/>
    <property type="project" value="UniProtKB-KW"/>
</dbReference>
<comment type="similarity">
    <text evidence="7">Belongs to the binding-protein-dependent transport system permease family.</text>
</comment>
<dbReference type="InterPro" id="IPR051322">
    <property type="entry name" value="AA_ABC_Transporter_Permease"/>
</dbReference>